<evidence type="ECO:0000256" key="5">
    <source>
        <dbReference type="SAM" id="MobiDB-lite"/>
    </source>
</evidence>
<keyword evidence="2" id="KW-0547">Nucleotide-binding</keyword>
<feature type="region of interest" description="Disordered" evidence="5">
    <location>
        <begin position="513"/>
        <end position="533"/>
    </location>
</feature>
<evidence type="ECO:0000313" key="10">
    <source>
        <dbReference type="Proteomes" id="UP001187192"/>
    </source>
</evidence>
<comment type="caution">
    <text evidence="9">The sequence shown here is derived from an EMBL/GenBank/DDBJ whole genome shotgun (WGS) entry which is preliminary data.</text>
</comment>
<organism evidence="9 10">
    <name type="scientific">Ficus carica</name>
    <name type="common">Common fig</name>
    <dbReference type="NCBI Taxonomy" id="3494"/>
    <lineage>
        <taxon>Eukaryota</taxon>
        <taxon>Viridiplantae</taxon>
        <taxon>Streptophyta</taxon>
        <taxon>Embryophyta</taxon>
        <taxon>Tracheophyta</taxon>
        <taxon>Spermatophyta</taxon>
        <taxon>Magnoliopsida</taxon>
        <taxon>eudicotyledons</taxon>
        <taxon>Gunneridae</taxon>
        <taxon>Pentapetalae</taxon>
        <taxon>rosids</taxon>
        <taxon>fabids</taxon>
        <taxon>Rosales</taxon>
        <taxon>Moraceae</taxon>
        <taxon>Ficeae</taxon>
        <taxon>Ficus</taxon>
    </lineage>
</organism>
<keyword evidence="1" id="KW-0677">Repeat</keyword>
<dbReference type="PROSITE" id="PS51450">
    <property type="entry name" value="LRR"/>
    <property type="match status" value="1"/>
</dbReference>
<keyword evidence="3" id="KW-0611">Plant defense</keyword>
<dbReference type="EMBL" id="BTGU01000021">
    <property type="protein sequence ID" value="GMN45822.1"/>
    <property type="molecule type" value="Genomic_DNA"/>
</dbReference>
<feature type="domain" description="Disease resistance R13L4/SHOC-2-like LRR" evidence="8">
    <location>
        <begin position="253"/>
        <end position="461"/>
    </location>
</feature>
<dbReference type="SUPFAM" id="SSF52058">
    <property type="entry name" value="L domain-like"/>
    <property type="match status" value="1"/>
</dbReference>
<feature type="region of interest" description="Disordered" evidence="5">
    <location>
        <begin position="637"/>
        <end position="683"/>
    </location>
</feature>
<protein>
    <recommendedName>
        <fullName evidence="11">Rx N-terminal domain-containing protein</fullName>
    </recommendedName>
</protein>
<dbReference type="InterPro" id="IPR055414">
    <property type="entry name" value="LRR_R13L4/SHOC2-like"/>
</dbReference>
<reference evidence="9" key="1">
    <citation type="submission" date="2023-07" db="EMBL/GenBank/DDBJ databases">
        <title>draft genome sequence of fig (Ficus carica).</title>
        <authorList>
            <person name="Takahashi T."/>
            <person name="Nishimura K."/>
        </authorList>
    </citation>
    <scope>NUCLEOTIDE SEQUENCE</scope>
</reference>
<evidence type="ECO:0000259" key="6">
    <source>
        <dbReference type="Pfam" id="PF12776"/>
    </source>
</evidence>
<dbReference type="Pfam" id="PF12776">
    <property type="entry name" value="Myb_DNA-bind_3"/>
    <property type="match status" value="1"/>
</dbReference>
<accession>A0AA88D8K3</accession>
<dbReference type="Pfam" id="PF23598">
    <property type="entry name" value="LRR_14"/>
    <property type="match status" value="1"/>
</dbReference>
<dbReference type="InterPro" id="IPR024752">
    <property type="entry name" value="Myb/SANT-like_dom"/>
</dbReference>
<evidence type="ECO:0000259" key="8">
    <source>
        <dbReference type="Pfam" id="PF23598"/>
    </source>
</evidence>
<dbReference type="PANTHER" id="PTHR36766">
    <property type="entry name" value="PLANT BROAD-SPECTRUM MILDEW RESISTANCE PROTEIN RPW8"/>
    <property type="match status" value="1"/>
</dbReference>
<sequence>MAEFVSGVAVNVLDKLSSMSYNQICLVLGLEGDLRRLKETMATIKDVLLDAEEKQAHDRRITGWLALLKGVFLDTEDVLDEFECEEQRKQSVKKHGRTGRKVRRFFSRSNPLVFRLGVAHAIKEITERLDRIAADRTRFGLVQKTEERRPTKERRETHSFVNPSEYVKKQGWYYSFSMHDLVHDFAQFVSRSECGMIDISPEENLCRTVRHLSINQLSGNEIPTCLDKLISVRTILFPYLLTEPLSNAFFSKYLRKYEYLRMLDLSYSSFETLPSYIGRMKQLRNINLSHNRKITKLPDSISKLQSLQTLQLEGCSKLEKLPRKVRNLSSLVFLSITTTEMCFPTNGIGCLTSLRTLMIVSCNKLTYLSDVIMRSLTALETLVISYCKNLALFEDPDEKVGRLSLRNLIFMDLPRMVALPRWLQGCQNTLQYLCLGSCPNLTALPFWLPQTTSLRQIEIGVCPKLCSLPEGMHCFSSQLTLIIAQCPKLKEYFKSPGKNWTLTPHFADCLEQQNPVGRDSSTRGNSRQSEKFWTKEEDAELLQTLSELQDEGKFNVEDPYKRSYLEAIKKSLVAKFPEFDPTTEDIQSRIKTLKSDFHIAHEVLTGPNSSGFLLDSEKKIVTVENYVWDACSQNSEITPANNEMKENEGTGGKENDIQGEKINDSERTTGNEENDKYLEPKVSSQAVVVPNSSLNRLSLEKTRETTTTVGFEDIGEAIKEAAYVIAGEIRDSTSRLTRGERGEIE</sequence>
<evidence type="ECO:0008006" key="11">
    <source>
        <dbReference type="Google" id="ProtNLM"/>
    </source>
</evidence>
<dbReference type="AlphaFoldDB" id="A0AA88D8K3"/>
<feature type="compositionally biased region" description="Basic and acidic residues" evidence="5">
    <location>
        <begin position="643"/>
        <end position="679"/>
    </location>
</feature>
<evidence type="ECO:0000256" key="1">
    <source>
        <dbReference type="ARBA" id="ARBA00022737"/>
    </source>
</evidence>
<evidence type="ECO:0000256" key="2">
    <source>
        <dbReference type="ARBA" id="ARBA00022741"/>
    </source>
</evidence>
<evidence type="ECO:0000256" key="4">
    <source>
        <dbReference type="ARBA" id="ARBA00022840"/>
    </source>
</evidence>
<evidence type="ECO:0000259" key="7">
    <source>
        <dbReference type="Pfam" id="PF18052"/>
    </source>
</evidence>
<gene>
    <name evidence="9" type="ORF">TIFTF001_015006</name>
</gene>
<dbReference type="Gene3D" id="3.80.10.10">
    <property type="entry name" value="Ribonuclease Inhibitor"/>
    <property type="match status" value="2"/>
</dbReference>
<keyword evidence="4" id="KW-0067">ATP-binding</keyword>
<dbReference type="GO" id="GO:0005524">
    <property type="term" value="F:ATP binding"/>
    <property type="evidence" value="ECO:0007669"/>
    <property type="project" value="UniProtKB-KW"/>
</dbReference>
<dbReference type="InterPro" id="IPR041118">
    <property type="entry name" value="Rx_N"/>
</dbReference>
<dbReference type="InterPro" id="IPR032675">
    <property type="entry name" value="LRR_dom_sf"/>
</dbReference>
<keyword evidence="10" id="KW-1185">Reference proteome</keyword>
<feature type="domain" description="Disease resistance N-terminal" evidence="7">
    <location>
        <begin position="11"/>
        <end position="95"/>
    </location>
</feature>
<evidence type="ECO:0000256" key="3">
    <source>
        <dbReference type="ARBA" id="ARBA00022821"/>
    </source>
</evidence>
<dbReference type="InterPro" id="IPR001611">
    <property type="entry name" value="Leu-rich_rpt"/>
</dbReference>
<dbReference type="PANTHER" id="PTHR36766:SF61">
    <property type="entry name" value="NB-ARC DOMAIN DISEASE RESISTANCE PROTEIN"/>
    <property type="match status" value="1"/>
</dbReference>
<name>A0AA88D8K3_FICCA</name>
<evidence type="ECO:0000313" key="9">
    <source>
        <dbReference type="EMBL" id="GMN45822.1"/>
    </source>
</evidence>
<feature type="domain" description="Myb/SANT-like" evidence="6">
    <location>
        <begin position="533"/>
        <end position="630"/>
    </location>
</feature>
<dbReference type="Pfam" id="PF18052">
    <property type="entry name" value="Rx_N"/>
    <property type="match status" value="1"/>
</dbReference>
<dbReference type="GO" id="GO:0006952">
    <property type="term" value="P:defense response"/>
    <property type="evidence" value="ECO:0007669"/>
    <property type="project" value="UniProtKB-KW"/>
</dbReference>
<dbReference type="Proteomes" id="UP001187192">
    <property type="component" value="Unassembled WGS sequence"/>
</dbReference>
<dbReference type="Gene3D" id="1.20.5.4130">
    <property type="match status" value="1"/>
</dbReference>
<proteinExistence type="predicted"/>